<name>A0A8I2ZR56_VERLO</name>
<dbReference type="Proteomes" id="UP000689129">
    <property type="component" value="Unassembled WGS sequence"/>
</dbReference>
<sequence length="215" mass="23280">MEVFGIVASAVGIATAAKLTYGFVREKLGAAAVFKETKRLLPLIQETTNVVKVRKPPTAAKELRAVARDCGDNADAAAAILNSLHGAAGHVGYPVIGRLWGMFSQMGRRSRVADLKNAIFQELFLIIARTVVSLPTADEIADKVANKVADKVADKVWSKFVAMMGPRRQVMLQGDLERGATAGPRAIEYSTVNDQGDWIGRNILRDAERASVYEL</sequence>
<evidence type="ECO:0000313" key="3">
    <source>
        <dbReference type="Proteomes" id="UP000689129"/>
    </source>
</evidence>
<reference evidence="2" key="1">
    <citation type="journal article" date="2021" name="Mol. Plant Pathol.">
        <title>A 20-kb lineage-specific genomic region tames virulence in pathogenic amphidiploid Verticillium longisporum.</title>
        <authorList>
            <person name="Harting R."/>
            <person name="Starke J."/>
            <person name="Kusch H."/>
            <person name="Poggeler S."/>
            <person name="Maurus I."/>
            <person name="Schluter R."/>
            <person name="Landesfeind M."/>
            <person name="Bulla I."/>
            <person name="Nowrousian M."/>
            <person name="de Jonge R."/>
            <person name="Stahlhut G."/>
            <person name="Hoff K.J."/>
            <person name="Asshauer K.P."/>
            <person name="Thurmer A."/>
            <person name="Stanke M."/>
            <person name="Daniel R."/>
            <person name="Morgenstern B."/>
            <person name="Thomma B.P.H.J."/>
            <person name="Kronstad J.W."/>
            <person name="Braus-Stromeyer S.A."/>
            <person name="Braus G.H."/>
        </authorList>
    </citation>
    <scope>NUCLEOTIDE SEQUENCE</scope>
    <source>
        <strain evidence="2">Vl32</strain>
    </source>
</reference>
<evidence type="ECO:0000259" key="1">
    <source>
        <dbReference type="Pfam" id="PF17107"/>
    </source>
</evidence>
<dbReference type="EMBL" id="JAEMWZ010000095">
    <property type="protein sequence ID" value="KAG7136929.1"/>
    <property type="molecule type" value="Genomic_DNA"/>
</dbReference>
<dbReference type="Pfam" id="PF17107">
    <property type="entry name" value="SesA"/>
    <property type="match status" value="1"/>
</dbReference>
<feature type="domain" description="NACHT-NTPase and P-loop NTPases N-terminal" evidence="1">
    <location>
        <begin position="7"/>
        <end position="123"/>
    </location>
</feature>
<accession>A0A8I2ZR56</accession>
<gene>
    <name evidence="2" type="ORF">HYQ45_005681</name>
</gene>
<dbReference type="AlphaFoldDB" id="A0A8I2ZR56"/>
<proteinExistence type="predicted"/>
<evidence type="ECO:0000313" key="2">
    <source>
        <dbReference type="EMBL" id="KAG7136929.1"/>
    </source>
</evidence>
<comment type="caution">
    <text evidence="2">The sequence shown here is derived from an EMBL/GenBank/DDBJ whole genome shotgun (WGS) entry which is preliminary data.</text>
</comment>
<dbReference type="InterPro" id="IPR031352">
    <property type="entry name" value="SesA"/>
</dbReference>
<protein>
    <recommendedName>
        <fullName evidence="1">NACHT-NTPase and P-loop NTPases N-terminal domain-containing protein</fullName>
    </recommendedName>
</protein>
<organism evidence="2 3">
    <name type="scientific">Verticillium longisporum</name>
    <name type="common">Verticillium dahliae var. longisporum</name>
    <dbReference type="NCBI Taxonomy" id="100787"/>
    <lineage>
        <taxon>Eukaryota</taxon>
        <taxon>Fungi</taxon>
        <taxon>Dikarya</taxon>
        <taxon>Ascomycota</taxon>
        <taxon>Pezizomycotina</taxon>
        <taxon>Sordariomycetes</taxon>
        <taxon>Hypocreomycetidae</taxon>
        <taxon>Glomerellales</taxon>
        <taxon>Plectosphaerellaceae</taxon>
        <taxon>Verticillium</taxon>
    </lineage>
</organism>